<dbReference type="Pfam" id="PF13576">
    <property type="entry name" value="Pentapeptide_3"/>
    <property type="match status" value="1"/>
</dbReference>
<dbReference type="EMBL" id="JAZGQK010000003">
    <property type="protein sequence ID" value="MEE6257993.1"/>
    <property type="molecule type" value="Genomic_DNA"/>
</dbReference>
<dbReference type="PANTHER" id="PTHR14136:SF17">
    <property type="entry name" value="BTB_POZ DOMAIN-CONTAINING PROTEIN KCTD9"/>
    <property type="match status" value="1"/>
</dbReference>
<proteinExistence type="predicted"/>
<protein>
    <submittedName>
        <fullName evidence="1">Pentapeptide repeat-containing protein</fullName>
    </submittedName>
</protein>
<keyword evidence="2" id="KW-1185">Reference proteome</keyword>
<dbReference type="SUPFAM" id="SSF141571">
    <property type="entry name" value="Pentapeptide repeat-like"/>
    <property type="match status" value="1"/>
</dbReference>
<evidence type="ECO:0000313" key="2">
    <source>
        <dbReference type="Proteomes" id="UP001332243"/>
    </source>
</evidence>
<dbReference type="PANTHER" id="PTHR14136">
    <property type="entry name" value="BTB_POZ DOMAIN-CONTAINING PROTEIN KCTD9"/>
    <property type="match status" value="1"/>
</dbReference>
<dbReference type="RefSeq" id="WP_331213096.1">
    <property type="nucleotide sequence ID" value="NZ_JAZGQK010000003.1"/>
</dbReference>
<sequence length="220" mass="23962">MRTTTIGDVKVLLPDLDPEDLDNVTDPASDLTEASIEGVSWRSVQLEDISIRSSRIAGADLSESTWEAGAIWGSEITRTDLSGSTLSGITIERCAFTGSRFTGTRLTDVRLKDVLFDGCRFDYATFQRVVAAGATAFTDCTLANGTWSSCRLPKIVIRSCQLTDLELDSCQLQGADLRGNRLHDLKTALVNLHGVTLGQEQLPELTQLVIAELRVDVRAD</sequence>
<accession>A0ABU7RNA6</accession>
<dbReference type="InterPro" id="IPR051082">
    <property type="entry name" value="Pentapeptide-BTB/POZ_domain"/>
</dbReference>
<dbReference type="Proteomes" id="UP001332243">
    <property type="component" value="Unassembled WGS sequence"/>
</dbReference>
<reference evidence="1 2" key="1">
    <citation type="submission" date="2024-01" db="EMBL/GenBank/DDBJ databases">
        <title>Genome insights into Plantactinospora sonchi sp. nov.</title>
        <authorList>
            <person name="Wang L."/>
        </authorList>
    </citation>
    <scope>NUCLEOTIDE SEQUENCE [LARGE SCALE GENOMIC DNA]</scope>
    <source>
        <strain evidence="1 2">NEAU-QY2</strain>
    </source>
</reference>
<dbReference type="Gene3D" id="2.160.20.80">
    <property type="entry name" value="E3 ubiquitin-protein ligase SopA"/>
    <property type="match status" value="1"/>
</dbReference>
<name>A0ABU7RNA6_9ACTN</name>
<comment type="caution">
    <text evidence="1">The sequence shown here is derived from an EMBL/GenBank/DDBJ whole genome shotgun (WGS) entry which is preliminary data.</text>
</comment>
<dbReference type="InterPro" id="IPR001646">
    <property type="entry name" value="5peptide_repeat"/>
</dbReference>
<evidence type="ECO:0000313" key="1">
    <source>
        <dbReference type="EMBL" id="MEE6257993.1"/>
    </source>
</evidence>
<organism evidence="1 2">
    <name type="scientific">Plantactinospora sonchi</name>
    <dbReference type="NCBI Taxonomy" id="1544735"/>
    <lineage>
        <taxon>Bacteria</taxon>
        <taxon>Bacillati</taxon>
        <taxon>Actinomycetota</taxon>
        <taxon>Actinomycetes</taxon>
        <taxon>Micromonosporales</taxon>
        <taxon>Micromonosporaceae</taxon>
        <taxon>Plantactinospora</taxon>
    </lineage>
</organism>
<gene>
    <name evidence="1" type="ORF">V1633_05735</name>
</gene>